<dbReference type="Gene3D" id="3.40.50.1820">
    <property type="entry name" value="alpha/beta hydrolase"/>
    <property type="match status" value="1"/>
</dbReference>
<reference evidence="2 3" key="1">
    <citation type="submission" date="2021-04" db="EMBL/GenBank/DDBJ databases">
        <authorList>
            <person name="Ivanova A."/>
        </authorList>
    </citation>
    <scope>NUCLEOTIDE SEQUENCE [LARGE SCALE GENOMIC DNA]</scope>
    <source>
        <strain evidence="2 3">G18</strain>
    </source>
</reference>
<dbReference type="InterPro" id="IPR050955">
    <property type="entry name" value="Plant_Biomass_Hydrol_Est"/>
</dbReference>
<dbReference type="EMBL" id="JAGKQQ010000002">
    <property type="protein sequence ID" value="MBP3960667.1"/>
    <property type="molecule type" value="Genomic_DNA"/>
</dbReference>
<keyword evidence="3" id="KW-1185">Reference proteome</keyword>
<protein>
    <submittedName>
        <fullName evidence="2">Uncharacterized protein</fullName>
    </submittedName>
</protein>
<evidence type="ECO:0000313" key="2">
    <source>
        <dbReference type="EMBL" id="MBP3960667.1"/>
    </source>
</evidence>
<dbReference type="SUPFAM" id="SSF53474">
    <property type="entry name" value="alpha/beta-Hydrolases"/>
    <property type="match status" value="1"/>
</dbReference>
<dbReference type="Proteomes" id="UP000676565">
    <property type="component" value="Unassembled WGS sequence"/>
</dbReference>
<name>A0ABS5C3W4_9BACT</name>
<dbReference type="PANTHER" id="PTHR43037">
    <property type="entry name" value="UNNAMED PRODUCT-RELATED"/>
    <property type="match status" value="1"/>
</dbReference>
<sequence>MRQFGTSVAVTLLLASTSAAEPPKAAEVLAQRYELGQRLKRFEQEWERHENPAARKRALAHIQKLTEQFFAFRFGDAGHALDLAGFALTSDEGPSATRQWAWSLYAVPELRVVDGKAQELTVTIHQLYVPKGDVPKSPEVQLWFTDKQITTIKPDKFPHTLKVPLPPLGEFAGLDRKLYFMVESGREIRRTAIGISQIADLDARLAALKKAVASWDAVDTIEKATARDRAELLTELVGGTVPETDLPAADLLKNAETMLDGKPFFTAAKSGQFWLSVPTDAKKSVPTRIFVPRGLDPKKPAPVVVALHGAGGSENLFFEGYGAGQIVTECRKRGWVLVATRSGLNFGSAPPVPAVLDQLAKRYDLDPNRTFVIGHSMGAMQTIDLVQKYPGRFAAAAALGGGGAVKDVKAFTELPLFIGVGEKDFALTGARTLNKTLTAGGAKSFIYKEYPHIEHMVIVREALADVFKVFDERAK</sequence>
<evidence type="ECO:0000256" key="1">
    <source>
        <dbReference type="ARBA" id="ARBA00022729"/>
    </source>
</evidence>
<proteinExistence type="predicted"/>
<accession>A0ABS5C3W4</accession>
<dbReference type="RefSeq" id="WP_210662932.1">
    <property type="nucleotide sequence ID" value="NZ_JAGKQQ010000002.1"/>
</dbReference>
<comment type="caution">
    <text evidence="2">The sequence shown here is derived from an EMBL/GenBank/DDBJ whole genome shotgun (WGS) entry which is preliminary data.</text>
</comment>
<gene>
    <name evidence="2" type="ORF">J8F10_36040</name>
</gene>
<keyword evidence="1" id="KW-0732">Signal</keyword>
<dbReference type="PANTHER" id="PTHR43037:SF4">
    <property type="entry name" value="PEPTIDASE S9 PROLYL OLIGOPEPTIDASE CATALYTIC DOMAIN-CONTAINING PROTEIN"/>
    <property type="match status" value="1"/>
</dbReference>
<evidence type="ECO:0000313" key="3">
    <source>
        <dbReference type="Proteomes" id="UP000676565"/>
    </source>
</evidence>
<dbReference type="InterPro" id="IPR029058">
    <property type="entry name" value="AB_hydrolase_fold"/>
</dbReference>
<organism evidence="2 3">
    <name type="scientific">Gemmata palustris</name>
    <dbReference type="NCBI Taxonomy" id="2822762"/>
    <lineage>
        <taxon>Bacteria</taxon>
        <taxon>Pseudomonadati</taxon>
        <taxon>Planctomycetota</taxon>
        <taxon>Planctomycetia</taxon>
        <taxon>Gemmatales</taxon>
        <taxon>Gemmataceae</taxon>
        <taxon>Gemmata</taxon>
    </lineage>
</organism>